<dbReference type="OrthoDB" id="8705843at2"/>
<reference evidence="1" key="1">
    <citation type="submission" date="2014-04" db="EMBL/GenBank/DDBJ databases">
        <title>In planta biocontrol of soil-borne Fusarium wilt of banana through a plant endophytic bacterium, Burkholderia cenocepacia 869T2.</title>
        <authorList>
            <person name="Ho Y.-N."/>
            <person name="Chiang H.-M."/>
            <person name="Chao C.-P."/>
            <person name="Su C.-C."/>
            <person name="Hsu H.-F."/>
            <person name="Guo C.-T."/>
            <person name="Hsieh J.-L."/>
            <person name="Huang C.-C."/>
        </authorList>
    </citation>
    <scope>NUCLEOTIDE SEQUENCE [LARGE SCALE GENOMIC DNA]</scope>
    <source>
        <strain evidence="1">869T2</strain>
    </source>
</reference>
<protein>
    <recommendedName>
        <fullName evidence="2">DUF2783 domain-containing protein</fullName>
    </recommendedName>
</protein>
<sequence length="73" mass="7873">MITDIERDTLYTDLCRTMTRIGETDAPLFLARFALLSIETIADPAIVARLIADAGEGLPDANVPVAARGQRDA</sequence>
<evidence type="ECO:0008006" key="2">
    <source>
        <dbReference type="Google" id="ProtNLM"/>
    </source>
</evidence>
<organism evidence="1">
    <name type="scientific">Burkholderia cenocepacia</name>
    <dbReference type="NCBI Taxonomy" id="95486"/>
    <lineage>
        <taxon>Bacteria</taxon>
        <taxon>Pseudomonadati</taxon>
        <taxon>Pseudomonadota</taxon>
        <taxon>Betaproteobacteria</taxon>
        <taxon>Burkholderiales</taxon>
        <taxon>Burkholderiaceae</taxon>
        <taxon>Burkholderia</taxon>
        <taxon>Burkholderia cepacia complex</taxon>
    </lineage>
</organism>
<proteinExistence type="predicted"/>
<name>A0A071MH36_9BURK</name>
<accession>A0A071MH36</accession>
<gene>
    <name evidence="1" type="ORF">DT99_10315</name>
</gene>
<dbReference type="AlphaFoldDB" id="A0A071MH36"/>
<evidence type="ECO:0000313" key="1">
    <source>
        <dbReference type="EMBL" id="KEA59983.1"/>
    </source>
</evidence>
<dbReference type="EMBL" id="JJOA01000008">
    <property type="protein sequence ID" value="KEA59983.1"/>
    <property type="molecule type" value="Genomic_DNA"/>
</dbReference>
<comment type="caution">
    <text evidence="1">The sequence shown here is derived from an EMBL/GenBank/DDBJ whole genome shotgun (WGS) entry which is preliminary data.</text>
</comment>